<evidence type="ECO:0000313" key="1">
    <source>
        <dbReference type="EnsemblPlants" id="PGSC0003DMT400049112"/>
    </source>
</evidence>
<dbReference type="Gramene" id="PGSC0003DMT400049112">
    <property type="protein sequence ID" value="PGSC0003DMT400049112"/>
    <property type="gene ID" value="PGSC0003DMG402019086"/>
</dbReference>
<sequence>MIFLGLVVVAEGLSWRALRLALQGVEASVSSLKCHLSCKRSFILAFYEVERKSRDLS</sequence>
<dbReference type="Proteomes" id="UP000011115">
    <property type="component" value="Unassembled WGS sequence"/>
</dbReference>
<accession>M1BNA3</accession>
<protein>
    <submittedName>
        <fullName evidence="1">Uncharacterized protein</fullName>
    </submittedName>
</protein>
<dbReference type="PaxDb" id="4113-PGSC0003DMT400049112"/>
<dbReference type="HOGENOM" id="CLU_3000226_0_0_1"/>
<evidence type="ECO:0000313" key="2">
    <source>
        <dbReference type="Proteomes" id="UP000011115"/>
    </source>
</evidence>
<name>M1BNA3_SOLTU</name>
<reference evidence="2" key="1">
    <citation type="journal article" date="2011" name="Nature">
        <title>Genome sequence and analysis of the tuber crop potato.</title>
        <authorList>
            <consortium name="The Potato Genome Sequencing Consortium"/>
        </authorList>
    </citation>
    <scope>NUCLEOTIDE SEQUENCE [LARGE SCALE GENOMIC DNA]</scope>
    <source>
        <strain evidence="2">cv. DM1-3 516 R44</strain>
    </source>
</reference>
<proteinExistence type="predicted"/>
<reference evidence="1" key="2">
    <citation type="submission" date="2015-06" db="UniProtKB">
        <authorList>
            <consortium name="EnsemblPlants"/>
        </authorList>
    </citation>
    <scope>IDENTIFICATION</scope>
    <source>
        <strain evidence="1">DM1-3 516 R44</strain>
    </source>
</reference>
<organism evidence="1 2">
    <name type="scientific">Solanum tuberosum</name>
    <name type="common">Potato</name>
    <dbReference type="NCBI Taxonomy" id="4113"/>
    <lineage>
        <taxon>Eukaryota</taxon>
        <taxon>Viridiplantae</taxon>
        <taxon>Streptophyta</taxon>
        <taxon>Embryophyta</taxon>
        <taxon>Tracheophyta</taxon>
        <taxon>Spermatophyta</taxon>
        <taxon>Magnoliopsida</taxon>
        <taxon>eudicotyledons</taxon>
        <taxon>Gunneridae</taxon>
        <taxon>Pentapetalae</taxon>
        <taxon>asterids</taxon>
        <taxon>lamiids</taxon>
        <taxon>Solanales</taxon>
        <taxon>Solanaceae</taxon>
        <taxon>Solanoideae</taxon>
        <taxon>Solaneae</taxon>
        <taxon>Solanum</taxon>
    </lineage>
</organism>
<dbReference type="InParanoid" id="M1BNA3"/>
<dbReference type="AlphaFoldDB" id="M1BNA3"/>
<dbReference type="EnsemblPlants" id="PGSC0003DMT400049112">
    <property type="protein sequence ID" value="PGSC0003DMT400049112"/>
    <property type="gene ID" value="PGSC0003DMG402019086"/>
</dbReference>
<keyword evidence="2" id="KW-1185">Reference proteome</keyword>